<name>A0A6G1S253_9GRUI</name>
<dbReference type="CDD" id="cd14267">
    <property type="entry name" value="Rif1_CTD_C-II_like"/>
    <property type="match status" value="1"/>
</dbReference>
<dbReference type="AlphaFoldDB" id="A0A6G1S253"/>
<dbReference type="PANTHER" id="PTHR22928:SF3">
    <property type="entry name" value="TELOMERE-ASSOCIATED PROTEIN RIF1"/>
    <property type="match status" value="1"/>
</dbReference>
<dbReference type="EMBL" id="ICPP01012066">
    <property type="protein sequence ID" value="LAC44710.1"/>
    <property type="molecule type" value="Transcribed_RNA"/>
</dbReference>
<accession>A0A6G1S253</accession>
<reference evidence="2" key="2">
    <citation type="submission" date="2020-03" db="EMBL/GenBank/DDBJ databases">
        <authorList>
            <consortium name="Environmental Genome Science Research Promotion Project"/>
            <person name="Nakajima N."/>
            <person name="Onuma M."/>
            <person name="Endoh D."/>
        </authorList>
    </citation>
    <scope>NUCLEOTIDE SEQUENCE</scope>
</reference>
<dbReference type="GO" id="GO:0005634">
    <property type="term" value="C:nucleus"/>
    <property type="evidence" value="ECO:0007669"/>
    <property type="project" value="TreeGrafter"/>
</dbReference>
<dbReference type="PANTHER" id="PTHR22928">
    <property type="entry name" value="TELOMERE-ASSOCIATED PROTEIN RIF1"/>
    <property type="match status" value="1"/>
</dbReference>
<feature type="compositionally biased region" description="Polar residues" evidence="1">
    <location>
        <begin position="242"/>
        <end position="258"/>
    </location>
</feature>
<sequence>MESAPELSEAPASPAQTSVNTSEVSGSSNLDLSVAPRAMSTPLHPPQEPSAFTSERETAASDNLQGSSLVAEEDLENPECVAGEVTDSVVEMEEPAEQSDGAEQGLSEPVSHEPGDSCVAAGGDSEEPAAMESEEITQNGELEEKPEALIDVSKPEEEQVNEPESNLGDKEEAENTAGETGIAQDQEVVELVKAEVTVPENVALDKVALEKGDAGGNNSVGSPQKPEDQDFLVVVTESPNGMQARCTWSPSASPSTSILKRGVKRSQDDDSPSPANKIRRVSFANPIYQEGLADDIDRRSPVIRSHSSSPSSRSLKILSNIQAKITEMAKESLLCPPECVYPALVGCKAPVDVILPQITSSICARGLGQLIRARSIKTVGDLSALTISEIKTLPIRSPKVSNVKKALKGYHEQQVKSRGFEEIVALEDAEKPVNNVEEKPLPVDEEKLAADLIEPVASNATDQPPADLPSQIDALAARLVSEDLHSYSGNQLFDMQEKLAGMTNCILKNLQSRWKSPPRESSD</sequence>
<feature type="compositionally biased region" description="Basic and acidic residues" evidence="1">
    <location>
        <begin position="142"/>
        <end position="157"/>
    </location>
</feature>
<feature type="region of interest" description="Disordered" evidence="1">
    <location>
        <begin position="242"/>
        <end position="280"/>
    </location>
</feature>
<reference evidence="2" key="1">
    <citation type="submission" date="2020-03" db="EMBL/GenBank/DDBJ databases">
        <title>Okinawa Rail whole genome shotgun sequence.</title>
        <authorList>
            <person name="Nakajima N."/>
            <person name="Onuma M."/>
            <person name="Endoh D."/>
        </authorList>
    </citation>
    <scope>NUCLEOTIDE SEQUENCE</scope>
</reference>
<organism evidence="2">
    <name type="scientific">Hypotaenidia okinawae</name>
    <dbReference type="NCBI Taxonomy" id="2861861"/>
    <lineage>
        <taxon>Eukaryota</taxon>
        <taxon>Metazoa</taxon>
        <taxon>Chordata</taxon>
        <taxon>Craniata</taxon>
        <taxon>Vertebrata</taxon>
        <taxon>Euteleostomi</taxon>
        <taxon>Archelosauria</taxon>
        <taxon>Archosauria</taxon>
        <taxon>Dinosauria</taxon>
        <taxon>Saurischia</taxon>
        <taxon>Theropoda</taxon>
        <taxon>Coelurosauria</taxon>
        <taxon>Aves</taxon>
        <taxon>Neognathae</taxon>
        <taxon>Neoaves</taxon>
        <taxon>Gruiformes</taxon>
        <taxon>Rallidae</taxon>
        <taxon>Hypotaenidia</taxon>
    </lineage>
</organism>
<proteinExistence type="predicted"/>
<feature type="region of interest" description="Disordered" evidence="1">
    <location>
        <begin position="1"/>
        <end position="184"/>
    </location>
</feature>
<feature type="compositionally biased region" description="Low complexity" evidence="1">
    <location>
        <begin position="1"/>
        <end position="15"/>
    </location>
</feature>
<feature type="region of interest" description="Disordered" evidence="1">
    <location>
        <begin position="210"/>
        <end position="229"/>
    </location>
</feature>
<dbReference type="GO" id="GO:0000723">
    <property type="term" value="P:telomere maintenance"/>
    <property type="evidence" value="ECO:0007669"/>
    <property type="project" value="TreeGrafter"/>
</dbReference>
<evidence type="ECO:0000256" key="1">
    <source>
        <dbReference type="SAM" id="MobiDB-lite"/>
    </source>
</evidence>
<protein>
    <submittedName>
        <fullName evidence="2">Replication timing regulatory factor 1</fullName>
    </submittedName>
</protein>
<dbReference type="GO" id="GO:0140445">
    <property type="term" value="C:chromosome, telomeric repeat region"/>
    <property type="evidence" value="ECO:0007669"/>
    <property type="project" value="TreeGrafter"/>
</dbReference>
<feature type="compositionally biased region" description="Polar residues" evidence="1">
    <location>
        <begin position="16"/>
        <end position="31"/>
    </location>
</feature>
<feature type="compositionally biased region" description="Acidic residues" evidence="1">
    <location>
        <begin position="124"/>
        <end position="135"/>
    </location>
</feature>
<evidence type="ECO:0000313" key="2">
    <source>
        <dbReference type="EMBL" id="LAC44710.1"/>
    </source>
</evidence>